<dbReference type="AlphaFoldDB" id="A0A452RY22"/>
<dbReference type="Pfam" id="PF00364">
    <property type="entry name" value="Biotin_lipoyl"/>
    <property type="match status" value="1"/>
</dbReference>
<keyword evidence="10" id="KW-0460">Magnesium</keyword>
<evidence type="ECO:0000256" key="6">
    <source>
        <dbReference type="ARBA" id="ARBA00022598"/>
    </source>
</evidence>
<comment type="pathway">
    <text evidence="3">Metabolic intermediate metabolism; propanoyl-CoA degradation; succinyl-CoA from propanoyl-CoA: step 1/3.</text>
</comment>
<keyword evidence="11" id="KW-0809">Transit peptide</keyword>
<evidence type="ECO:0000256" key="10">
    <source>
        <dbReference type="ARBA" id="ARBA00022842"/>
    </source>
</evidence>
<dbReference type="GO" id="GO:0004658">
    <property type="term" value="F:propionyl-CoA carboxylase activity"/>
    <property type="evidence" value="ECO:0007669"/>
    <property type="project" value="UniProtKB-EC"/>
</dbReference>
<dbReference type="SMART" id="SM00878">
    <property type="entry name" value="Biotin_carb_C"/>
    <property type="match status" value="1"/>
</dbReference>
<dbReference type="InterPro" id="IPR013815">
    <property type="entry name" value="ATP_grasp_subdomain_1"/>
</dbReference>
<evidence type="ECO:0000256" key="15">
    <source>
        <dbReference type="ARBA" id="ARBA00023211"/>
    </source>
</evidence>
<evidence type="ECO:0000259" key="23">
    <source>
        <dbReference type="PROSITE" id="PS50979"/>
    </source>
</evidence>
<dbReference type="CDD" id="cd06850">
    <property type="entry name" value="biotinyl_domain"/>
    <property type="match status" value="1"/>
</dbReference>
<reference evidence="24" key="3">
    <citation type="submission" date="2025-09" db="UniProtKB">
        <authorList>
            <consortium name="Ensembl"/>
        </authorList>
    </citation>
    <scope>IDENTIFICATION</scope>
</reference>
<dbReference type="PROSITE" id="PS00188">
    <property type="entry name" value="BIOTIN"/>
    <property type="match status" value="1"/>
</dbReference>
<dbReference type="GeneTree" id="ENSGT00940000156083"/>
<comment type="catalytic activity">
    <reaction evidence="18">
        <text>butanoyl-CoA + hydrogencarbonate + ATP = (2S)-ethylmalonyl-CoA + ADP + phosphate + H(+)</text>
        <dbReference type="Rhea" id="RHEA:59520"/>
        <dbReference type="ChEBI" id="CHEBI:15378"/>
        <dbReference type="ChEBI" id="CHEBI:17544"/>
        <dbReference type="ChEBI" id="CHEBI:30616"/>
        <dbReference type="ChEBI" id="CHEBI:43474"/>
        <dbReference type="ChEBI" id="CHEBI:57371"/>
        <dbReference type="ChEBI" id="CHEBI:60909"/>
        <dbReference type="ChEBI" id="CHEBI:456216"/>
    </reaction>
    <physiologicalReaction direction="left-to-right" evidence="18">
        <dbReference type="Rhea" id="RHEA:59521"/>
    </physiologicalReaction>
</comment>
<dbReference type="SUPFAM" id="SSF51246">
    <property type="entry name" value="Rudiment single hybrid motif"/>
    <property type="match status" value="1"/>
</dbReference>
<reference evidence="24" key="2">
    <citation type="submission" date="2025-08" db="UniProtKB">
        <authorList>
            <consortium name="Ensembl"/>
        </authorList>
    </citation>
    <scope>IDENTIFICATION</scope>
</reference>
<dbReference type="SUPFAM" id="SSF51230">
    <property type="entry name" value="Single hybrid motif"/>
    <property type="match status" value="1"/>
</dbReference>
<evidence type="ECO:0000259" key="22">
    <source>
        <dbReference type="PROSITE" id="PS50975"/>
    </source>
</evidence>
<dbReference type="InterPro" id="IPR005479">
    <property type="entry name" value="CPAse_ATP-bd"/>
</dbReference>
<gene>
    <name evidence="24" type="primary">PCCA</name>
</gene>
<dbReference type="InterPro" id="IPR050856">
    <property type="entry name" value="Biotin_carboxylase_complex"/>
</dbReference>
<evidence type="ECO:0000256" key="4">
    <source>
        <dbReference type="ARBA" id="ARBA00013050"/>
    </source>
</evidence>
<protein>
    <recommendedName>
        <fullName evidence="5">Propionyl-CoA carboxylase alpha chain, mitochondrial</fullName>
        <ecNumber evidence="4">6.4.1.3</ecNumber>
    </recommendedName>
    <alternativeName>
        <fullName evidence="17">Propanoyl-CoA:carbon dioxide ligase subunit alpha</fullName>
    </alternativeName>
</protein>
<evidence type="ECO:0000313" key="24">
    <source>
        <dbReference type="Ensembl" id="ENSUAMP00000024542.1"/>
    </source>
</evidence>
<dbReference type="Pfam" id="PF02785">
    <property type="entry name" value="Biotin_carb_C"/>
    <property type="match status" value="1"/>
</dbReference>
<evidence type="ECO:0000259" key="21">
    <source>
        <dbReference type="PROSITE" id="PS50968"/>
    </source>
</evidence>
<comment type="cofactor">
    <cofactor evidence="1">
        <name>biotin</name>
        <dbReference type="ChEBI" id="CHEBI:57586"/>
    </cofactor>
</comment>
<dbReference type="InterPro" id="IPR011054">
    <property type="entry name" value="Rudment_hybrid_motif"/>
</dbReference>
<dbReference type="InterPro" id="IPR005482">
    <property type="entry name" value="Biotin_COase_C"/>
</dbReference>
<keyword evidence="6" id="KW-0436">Ligase</keyword>
<evidence type="ECO:0000256" key="18">
    <source>
        <dbReference type="ARBA" id="ARBA00048208"/>
    </source>
</evidence>
<evidence type="ECO:0000313" key="25">
    <source>
        <dbReference type="Proteomes" id="UP000291022"/>
    </source>
</evidence>
<dbReference type="FunFam" id="2.40.50.100:FF:000029">
    <property type="entry name" value="propionyl-CoA carboxylase alpha chain, mitochondrial"/>
    <property type="match status" value="1"/>
</dbReference>
<evidence type="ECO:0000256" key="3">
    <source>
        <dbReference type="ARBA" id="ARBA00005060"/>
    </source>
</evidence>
<dbReference type="PROSITE" id="PS00866">
    <property type="entry name" value="CPSASE_1"/>
    <property type="match status" value="1"/>
</dbReference>
<dbReference type="Ensembl" id="ENSUAMT00000027404.1">
    <property type="protein sequence ID" value="ENSUAMP00000024542.1"/>
    <property type="gene ID" value="ENSUAMG00000018289.1"/>
</dbReference>
<comment type="catalytic activity">
    <reaction evidence="19">
        <text>propanoyl-CoA + hydrogencarbonate + ATP = (S)-methylmalonyl-CoA + ADP + phosphate + H(+)</text>
        <dbReference type="Rhea" id="RHEA:23720"/>
        <dbReference type="ChEBI" id="CHEBI:15378"/>
        <dbReference type="ChEBI" id="CHEBI:17544"/>
        <dbReference type="ChEBI" id="CHEBI:30616"/>
        <dbReference type="ChEBI" id="CHEBI:43474"/>
        <dbReference type="ChEBI" id="CHEBI:57327"/>
        <dbReference type="ChEBI" id="CHEBI:57392"/>
        <dbReference type="ChEBI" id="CHEBI:456216"/>
        <dbReference type="EC" id="6.4.1.3"/>
    </reaction>
    <physiologicalReaction direction="left-to-right" evidence="19">
        <dbReference type="Rhea" id="RHEA:23721"/>
    </physiologicalReaction>
</comment>
<dbReference type="InterPro" id="IPR011053">
    <property type="entry name" value="Single_hybrid_motif"/>
</dbReference>
<keyword evidence="14" id="KW-0496">Mitochondrion</keyword>
<keyword evidence="12" id="KW-0442">Lipid degradation</keyword>
<dbReference type="InterPro" id="IPR000089">
    <property type="entry name" value="Biotin_lipoyl"/>
</dbReference>
<keyword evidence="15" id="KW-0464">Manganese</keyword>
<organism evidence="24 25">
    <name type="scientific">Ursus americanus</name>
    <name type="common">American black bear</name>
    <name type="synonym">Euarctos americanus</name>
    <dbReference type="NCBI Taxonomy" id="9643"/>
    <lineage>
        <taxon>Eukaryota</taxon>
        <taxon>Metazoa</taxon>
        <taxon>Chordata</taxon>
        <taxon>Craniata</taxon>
        <taxon>Vertebrata</taxon>
        <taxon>Euteleostomi</taxon>
        <taxon>Mammalia</taxon>
        <taxon>Eutheria</taxon>
        <taxon>Laurasiatheria</taxon>
        <taxon>Carnivora</taxon>
        <taxon>Caniformia</taxon>
        <taxon>Ursidae</taxon>
        <taxon>Ursus</taxon>
    </lineage>
</organism>
<dbReference type="Gene3D" id="2.40.50.100">
    <property type="match status" value="1"/>
</dbReference>
<keyword evidence="9 20" id="KW-0067">ATP-binding</keyword>
<dbReference type="UniPathway" id="UPA00945">
    <property type="reaction ID" value="UER00908"/>
</dbReference>
<evidence type="ECO:0000256" key="5">
    <source>
        <dbReference type="ARBA" id="ARBA00018058"/>
    </source>
</evidence>
<evidence type="ECO:0000256" key="16">
    <source>
        <dbReference type="ARBA" id="ARBA00023267"/>
    </source>
</evidence>
<dbReference type="InterPro" id="IPR011764">
    <property type="entry name" value="Biotin_carboxylation_dom"/>
</dbReference>
<keyword evidence="16" id="KW-0092">Biotin</keyword>
<feature type="domain" description="Biotin carboxylation" evidence="23">
    <location>
        <begin position="1"/>
        <end position="312"/>
    </location>
</feature>
<dbReference type="InterPro" id="IPR011761">
    <property type="entry name" value="ATP-grasp"/>
</dbReference>
<keyword evidence="25" id="KW-1185">Reference proteome</keyword>
<name>A0A452RY22_URSAM</name>
<evidence type="ECO:0000256" key="2">
    <source>
        <dbReference type="ARBA" id="ARBA00004305"/>
    </source>
</evidence>
<sequence length="540" mass="59788">KPIPSELLSNSSLLLGYPVMIKASAGGGGKGMRIAWDDEETRDGFRFSSQEAASSFGDDRLLIEKFIDNPRHIEIQVLGDKHGNAVWLNERECSIQRRNQKVVEEAPSIFLDSKTRRAMGEQAVALAKAVKYSSAGTVEFLVDSKKNFYFLEMNTRLQVEHPVTECITGLDLVQEMIRVAKGYPLRHKQADIPINGWAVECRVYAEDPYKSFGLPSIGRLSQYQEPIHLPGVRVDSGIQPGSDISIYYDPMISKLITYGSDRTEALKRMEDALDNYIIRGVTHNIALLREVIINSRFIEGDINTKFLSDVYPDGFKGHKLTENERKQLLAIASSLFVAFQLRAQRFQEHETSRVPIIKPQMANWELSVKLHDEVHTVIASNSGPTFSSSLVSQQVEVDGSKLNVTSTWNLASPLLSVNVDGIQRTIQCLSREAGGNMSIQFLGTVYQVHVLTKLAAELNKFMLEKVAEDTSSVLRSPMPGVVVAVSVKPGDMVAEGQEICVIEAMKMQNSMTAGKTGKVKSVHCKAGDTVGEGDLLVELE</sequence>
<dbReference type="GO" id="GO:0005524">
    <property type="term" value="F:ATP binding"/>
    <property type="evidence" value="ECO:0007669"/>
    <property type="project" value="UniProtKB-UniRule"/>
</dbReference>
<dbReference type="PROSITE" id="PS50975">
    <property type="entry name" value="ATP_GRASP"/>
    <property type="match status" value="1"/>
</dbReference>
<dbReference type="FunFam" id="3.30.470.20:FF:000025">
    <property type="entry name" value="Propionyl-CoA carboxylase alpha chain, mitochondrial"/>
    <property type="match status" value="1"/>
</dbReference>
<keyword evidence="13" id="KW-0443">Lipid metabolism</keyword>
<evidence type="ECO:0000256" key="17">
    <source>
        <dbReference type="ARBA" id="ARBA00031557"/>
    </source>
</evidence>
<evidence type="ECO:0000256" key="20">
    <source>
        <dbReference type="PROSITE-ProRule" id="PRU00409"/>
    </source>
</evidence>
<dbReference type="InterPro" id="IPR041265">
    <property type="entry name" value="PCC_BT"/>
</dbReference>
<accession>A0A452RY22</accession>
<dbReference type="GO" id="GO:0005759">
    <property type="term" value="C:mitochondrial matrix"/>
    <property type="evidence" value="ECO:0007669"/>
    <property type="project" value="UniProtKB-SubCell"/>
</dbReference>
<dbReference type="PANTHER" id="PTHR18866:SF33">
    <property type="entry name" value="METHYLCROTONOYL-COA CARBOXYLASE SUBUNIT ALPHA, MITOCHONDRIAL-RELATED"/>
    <property type="match status" value="1"/>
</dbReference>
<evidence type="ECO:0000256" key="19">
    <source>
        <dbReference type="ARBA" id="ARBA00049495"/>
    </source>
</evidence>
<dbReference type="Gene3D" id="3.30.700.30">
    <property type="match status" value="1"/>
</dbReference>
<dbReference type="Pfam" id="PF02786">
    <property type="entry name" value="CPSase_L_D2"/>
    <property type="match status" value="1"/>
</dbReference>
<evidence type="ECO:0000256" key="13">
    <source>
        <dbReference type="ARBA" id="ARBA00023098"/>
    </source>
</evidence>
<dbReference type="Gene3D" id="3.30.470.20">
    <property type="entry name" value="ATP-grasp fold, B domain"/>
    <property type="match status" value="1"/>
</dbReference>
<dbReference type="FunFam" id="3.30.1490.20:FF:000003">
    <property type="entry name" value="acetyl-CoA carboxylase isoform X1"/>
    <property type="match status" value="1"/>
</dbReference>
<dbReference type="InterPro" id="IPR001882">
    <property type="entry name" value="Biotin_BS"/>
</dbReference>
<evidence type="ECO:0000256" key="8">
    <source>
        <dbReference type="ARBA" id="ARBA00022741"/>
    </source>
</evidence>
<dbReference type="Pfam" id="PF18140">
    <property type="entry name" value="PCC_BT"/>
    <property type="match status" value="1"/>
</dbReference>
<proteinExistence type="predicted"/>
<evidence type="ECO:0000256" key="1">
    <source>
        <dbReference type="ARBA" id="ARBA00001953"/>
    </source>
</evidence>
<evidence type="ECO:0000256" key="14">
    <source>
        <dbReference type="ARBA" id="ARBA00023128"/>
    </source>
</evidence>
<dbReference type="Proteomes" id="UP000291022">
    <property type="component" value="Unassembled WGS sequence"/>
</dbReference>
<dbReference type="SUPFAM" id="SSF56059">
    <property type="entry name" value="Glutathione synthetase ATP-binding domain-like"/>
    <property type="match status" value="1"/>
</dbReference>
<comment type="subcellular location">
    <subcellularLocation>
        <location evidence="2">Mitochondrion matrix</location>
    </subcellularLocation>
</comment>
<evidence type="ECO:0000256" key="7">
    <source>
        <dbReference type="ARBA" id="ARBA00022723"/>
    </source>
</evidence>
<dbReference type="PROSITE" id="PS00867">
    <property type="entry name" value="CPSASE_2"/>
    <property type="match status" value="1"/>
</dbReference>
<dbReference type="GO" id="GO:0046872">
    <property type="term" value="F:metal ion binding"/>
    <property type="evidence" value="ECO:0007669"/>
    <property type="project" value="UniProtKB-KW"/>
</dbReference>
<evidence type="ECO:0000256" key="11">
    <source>
        <dbReference type="ARBA" id="ARBA00022946"/>
    </source>
</evidence>
<dbReference type="GO" id="GO:0016042">
    <property type="term" value="P:lipid catabolic process"/>
    <property type="evidence" value="ECO:0007669"/>
    <property type="project" value="UniProtKB-KW"/>
</dbReference>
<keyword evidence="8 20" id="KW-0547">Nucleotide-binding</keyword>
<evidence type="ECO:0000256" key="12">
    <source>
        <dbReference type="ARBA" id="ARBA00022963"/>
    </source>
</evidence>
<feature type="domain" description="ATP-grasp" evidence="22">
    <location>
        <begin position="15"/>
        <end position="181"/>
    </location>
</feature>
<dbReference type="EC" id="6.4.1.3" evidence="4"/>
<dbReference type="Gene3D" id="3.30.1490.20">
    <property type="entry name" value="ATP-grasp fold, A domain"/>
    <property type="match status" value="1"/>
</dbReference>
<keyword evidence="7" id="KW-0479">Metal-binding</keyword>
<feature type="domain" description="Lipoyl-binding" evidence="21">
    <location>
        <begin position="464"/>
        <end position="540"/>
    </location>
</feature>
<dbReference type="PROSITE" id="PS50968">
    <property type="entry name" value="BIOTINYL_LIPOYL"/>
    <property type="match status" value="1"/>
</dbReference>
<dbReference type="PANTHER" id="PTHR18866">
    <property type="entry name" value="CARBOXYLASE:PYRUVATE/ACETYL-COA/PROPIONYL-COA CARBOXYLASE"/>
    <property type="match status" value="1"/>
</dbReference>
<evidence type="ECO:0000256" key="9">
    <source>
        <dbReference type="ARBA" id="ARBA00022840"/>
    </source>
</evidence>
<dbReference type="PROSITE" id="PS50979">
    <property type="entry name" value="BC"/>
    <property type="match status" value="1"/>
</dbReference>
<reference evidence="25" key="1">
    <citation type="submission" date="2016-06" db="EMBL/GenBank/DDBJ databases">
        <title>De novo assembly and RNA-Seq shows season-dependent expression and editing in black bear kidneys.</title>
        <authorList>
            <person name="Korstanje R."/>
            <person name="Srivastava A."/>
            <person name="Sarsani V.K."/>
            <person name="Sheehan S.M."/>
            <person name="Seger R.L."/>
            <person name="Barter M.E."/>
            <person name="Lindqvist C."/>
            <person name="Brody L.C."/>
            <person name="Mullikin J.C."/>
        </authorList>
    </citation>
    <scope>NUCLEOTIDE SEQUENCE [LARGE SCALE GENOMIC DNA]</scope>
</reference>